<evidence type="ECO:0000313" key="6">
    <source>
        <dbReference type="Proteomes" id="UP000319801"/>
    </source>
</evidence>
<dbReference type="InterPro" id="IPR036179">
    <property type="entry name" value="Ig-like_dom_sf"/>
</dbReference>
<accession>A0A556U5Y7</accession>
<dbReference type="SMART" id="SM00409">
    <property type="entry name" value="IG"/>
    <property type="match status" value="6"/>
</dbReference>
<keyword evidence="3" id="KW-1015">Disulfide bond</keyword>
<gene>
    <name evidence="5" type="ORF">Baya_8542</name>
</gene>
<evidence type="ECO:0000256" key="3">
    <source>
        <dbReference type="ARBA" id="ARBA00023157"/>
    </source>
</evidence>
<proteinExistence type="predicted"/>
<comment type="caution">
    <text evidence="5">The sequence shown here is derived from an EMBL/GenBank/DDBJ whole genome shotgun (WGS) entry which is preliminary data.</text>
</comment>
<evidence type="ECO:0000259" key="4">
    <source>
        <dbReference type="PROSITE" id="PS50835"/>
    </source>
</evidence>
<evidence type="ECO:0000256" key="2">
    <source>
        <dbReference type="ARBA" id="ARBA00023136"/>
    </source>
</evidence>
<organism evidence="5 6">
    <name type="scientific">Bagarius yarrelli</name>
    <name type="common">Goonch</name>
    <name type="synonym">Bagrus yarrelli</name>
    <dbReference type="NCBI Taxonomy" id="175774"/>
    <lineage>
        <taxon>Eukaryota</taxon>
        <taxon>Metazoa</taxon>
        <taxon>Chordata</taxon>
        <taxon>Craniata</taxon>
        <taxon>Vertebrata</taxon>
        <taxon>Euteleostomi</taxon>
        <taxon>Actinopterygii</taxon>
        <taxon>Neopterygii</taxon>
        <taxon>Teleostei</taxon>
        <taxon>Ostariophysi</taxon>
        <taxon>Siluriformes</taxon>
        <taxon>Sisoridae</taxon>
        <taxon>Sisorinae</taxon>
        <taxon>Bagarius</taxon>
    </lineage>
</organism>
<dbReference type="OrthoDB" id="10039395at2759"/>
<dbReference type="InterPro" id="IPR013162">
    <property type="entry name" value="CD80_C2-set"/>
</dbReference>
<dbReference type="InterPro" id="IPR013783">
    <property type="entry name" value="Ig-like_fold"/>
</dbReference>
<dbReference type="AlphaFoldDB" id="A0A556U5Y7"/>
<dbReference type="PANTHER" id="PTHR46484">
    <property type="entry name" value="SI:CH211-171H4.5-RELATED"/>
    <property type="match status" value="1"/>
</dbReference>
<reference evidence="5 6" key="1">
    <citation type="journal article" date="2019" name="Genome Biol. Evol.">
        <title>Whole-Genome Sequencing of the Giant Devil Catfish, Bagarius yarrelli.</title>
        <authorList>
            <person name="Jiang W."/>
            <person name="Lv Y."/>
            <person name="Cheng L."/>
            <person name="Yang K."/>
            <person name="Chao B."/>
            <person name="Wang X."/>
            <person name="Li Y."/>
            <person name="Pan X."/>
            <person name="You X."/>
            <person name="Zhang Y."/>
            <person name="Yang J."/>
            <person name="Li J."/>
            <person name="Zhang X."/>
            <person name="Liu S."/>
            <person name="Sun C."/>
            <person name="Yang J."/>
            <person name="Shi Q."/>
        </authorList>
    </citation>
    <scope>NUCLEOTIDE SEQUENCE [LARGE SCALE GENOMIC DNA]</scope>
    <source>
        <strain evidence="5">JWS20170419001</strain>
        <tissue evidence="5">Muscle</tissue>
    </source>
</reference>
<feature type="domain" description="Ig-like" evidence="4">
    <location>
        <begin position="30"/>
        <end position="116"/>
    </location>
</feature>
<dbReference type="Pfam" id="PF08205">
    <property type="entry name" value="C2-set_2"/>
    <property type="match status" value="1"/>
</dbReference>
<sequence>MDSKSIESYHSKNFDHVTVSLEVTDIAEIPQAVLLSTAKVGEPVTLSCSVIHTCPPTPPTLSLSISRGTRNLIHTQLHDGKWKETLEVTWILEETDKSVTCTVSYAGGQTSETELSLNPLCTFYQPVINPAQEVKEGIEEIFSCTVNHTCQKEKLNIIWNIQNMPVSVETQKISSHSWETVSTLKLKASRDDHGKTLTCTAQTTDGETSDQVTLKVKRGMFNLDWTYSMPSKITGLRGSCLVIPCSFDIKPESLSSVVVKWYLYSTTEYPLVYGQKNEKVIDKFFGKTRLYGQPSEKNCSLEIKHLEMHNDGDRLYPWMDPISVQTFHKKNYYDKSIELKITGITGIPRVGEQITVSCSVLYSCPPNPPSVFVGKELETDITLHTPVQDGFWEITRIHTFIIKEDEPTITCKATFHGGQTSEAQIDLNAQCIYKDIIIDPEVADVVEGVGKNFTCTVFHSCKGRPPGFTWNYKDLPETIGTKKGPLLTWATYSNILYLASLEDDGKKLTCTARFAGGEIKTSVVLQVQTLHILEANVVPRITALTGSCVVIPCIFQTGDMIIMRLRGLWYTSNGEYVYHTGQSNVIDNFKGRTQLLGNPDDQNCTLEIDDVQAHDNGPFCFRAEKNNEKYSFNHSCVFVLMKASPDKPVIFAPSEEMEPGKRFTINCSVTHTCSSHPPTITWNVPVAREVVNHVDRGAGKWETTSTIIFIPTGYEEEDDFICRASFWRGKNQESSTLLSVKREYASKIL</sequence>
<name>A0A556U5Y7_BAGYA</name>
<feature type="domain" description="Ig-like" evidence="4">
    <location>
        <begin position="126"/>
        <end position="215"/>
    </location>
</feature>
<dbReference type="GO" id="GO:0016020">
    <property type="term" value="C:membrane"/>
    <property type="evidence" value="ECO:0007669"/>
    <property type="project" value="UniProtKB-SubCell"/>
</dbReference>
<protein>
    <submittedName>
        <fullName evidence="5">Sialoadhesin</fullName>
    </submittedName>
</protein>
<dbReference type="PANTHER" id="PTHR46484:SF7">
    <property type="entry name" value="MYELIN-ASSOCIATED GLYCOPROTEIN-LIKE-RELATED"/>
    <property type="match status" value="1"/>
</dbReference>
<dbReference type="EMBL" id="VCAZ01000052">
    <property type="protein sequence ID" value="TSN03406.1"/>
    <property type="molecule type" value="Genomic_DNA"/>
</dbReference>
<evidence type="ECO:0000313" key="5">
    <source>
        <dbReference type="EMBL" id="TSN03406.1"/>
    </source>
</evidence>
<keyword evidence="6" id="KW-1185">Reference proteome</keyword>
<dbReference type="InterPro" id="IPR003599">
    <property type="entry name" value="Ig_sub"/>
</dbReference>
<keyword evidence="2" id="KW-0472">Membrane</keyword>
<dbReference type="Proteomes" id="UP000319801">
    <property type="component" value="Unassembled WGS sequence"/>
</dbReference>
<dbReference type="InterPro" id="IPR007110">
    <property type="entry name" value="Ig-like_dom"/>
</dbReference>
<comment type="subcellular location">
    <subcellularLocation>
        <location evidence="1">Membrane</location>
        <topology evidence="1">Single-pass membrane protein</topology>
    </subcellularLocation>
</comment>
<dbReference type="SUPFAM" id="SSF48726">
    <property type="entry name" value="Immunoglobulin"/>
    <property type="match status" value="7"/>
</dbReference>
<dbReference type="Gene3D" id="2.60.40.10">
    <property type="entry name" value="Immunoglobulins"/>
    <property type="match status" value="7"/>
</dbReference>
<evidence type="ECO:0000256" key="1">
    <source>
        <dbReference type="ARBA" id="ARBA00004167"/>
    </source>
</evidence>
<dbReference type="PROSITE" id="PS50835">
    <property type="entry name" value="IG_LIKE"/>
    <property type="match status" value="3"/>
</dbReference>
<feature type="domain" description="Ig-like" evidence="4">
    <location>
        <begin position="645"/>
        <end position="739"/>
    </location>
</feature>